<dbReference type="Pfam" id="PF00345">
    <property type="entry name" value="PapD_N"/>
    <property type="match status" value="1"/>
</dbReference>
<gene>
    <name evidence="11" type="ORF">GY169_10375</name>
</gene>
<keyword evidence="4 8" id="KW-0732">Signal</keyword>
<dbReference type="PROSITE" id="PS00635">
    <property type="entry name" value="PILI_CHAPERONE"/>
    <property type="match status" value="1"/>
</dbReference>
<evidence type="ECO:0000313" key="12">
    <source>
        <dbReference type="Proteomes" id="UP000503580"/>
    </source>
</evidence>
<dbReference type="Gene3D" id="2.60.40.10">
    <property type="entry name" value="Immunoglobulins"/>
    <property type="match status" value="2"/>
</dbReference>
<feature type="domain" description="Pili assembly chaperone N-terminal" evidence="9">
    <location>
        <begin position="27"/>
        <end position="144"/>
    </location>
</feature>
<sequence length="250" mass="27379">MKYHLLPTMAGAALTCALISHGSQAAVTLDRTRAVFNGANKSMSLNITNQNKALPYLAQAWIEDESGNKISGPIAALPPLQRVESMAKGQVKLQLTDDAQSLPQDRESIFYFNLREIPPKSSKANTLQIALQTRIKLFYRPAALQLNRGNAHDLWQKKLVLTRQGEGYRVSNPSPYYVTLAAAFKQPDGKPVSGFDPVMIAPFSESPLTVKAGALGDKPVLTWINDYGGRPKLIFSCQHDICRVVDSKAG</sequence>
<evidence type="ECO:0000256" key="7">
    <source>
        <dbReference type="RuleBase" id="RU003918"/>
    </source>
</evidence>
<dbReference type="Pfam" id="PF02753">
    <property type="entry name" value="PapD_C"/>
    <property type="match status" value="1"/>
</dbReference>
<dbReference type="GO" id="GO:0071555">
    <property type="term" value="P:cell wall organization"/>
    <property type="evidence" value="ECO:0007669"/>
    <property type="project" value="InterPro"/>
</dbReference>
<dbReference type="InterPro" id="IPR008962">
    <property type="entry name" value="PapD-like_sf"/>
</dbReference>
<feature type="chain" id="PRO_5026207179" evidence="8">
    <location>
        <begin position="26"/>
        <end position="250"/>
    </location>
</feature>
<dbReference type="RefSeq" id="WP_167575701.1">
    <property type="nucleotide sequence ID" value="NZ_CP050321.1"/>
</dbReference>
<keyword evidence="3" id="KW-1029">Fimbrium biogenesis</keyword>
<dbReference type="AlphaFoldDB" id="A0A6G9RN22"/>
<evidence type="ECO:0000256" key="6">
    <source>
        <dbReference type="ARBA" id="ARBA00023186"/>
    </source>
</evidence>
<evidence type="ECO:0000313" key="11">
    <source>
        <dbReference type="EMBL" id="QIR27181.1"/>
    </source>
</evidence>
<keyword evidence="6 7" id="KW-0143">Chaperone</keyword>
<comment type="subcellular location">
    <subcellularLocation>
        <location evidence="1 7">Periplasm</location>
    </subcellularLocation>
</comment>
<dbReference type="InterPro" id="IPR016148">
    <property type="entry name" value="Pili_assmbl_chaperone_C"/>
</dbReference>
<dbReference type="InterPro" id="IPR018046">
    <property type="entry name" value="Pili_assmbl_chaperone_CS"/>
</dbReference>
<accession>A0A6G9RN22</accession>
<evidence type="ECO:0000256" key="1">
    <source>
        <dbReference type="ARBA" id="ARBA00004418"/>
    </source>
</evidence>
<keyword evidence="12" id="KW-1185">Reference proteome</keyword>
<dbReference type="InterPro" id="IPR016147">
    <property type="entry name" value="Pili_assmbl_chaperone_N"/>
</dbReference>
<name>A0A6G9RN22_9ENTR</name>
<feature type="domain" description="Pili assembly chaperone C-terminal" evidence="10">
    <location>
        <begin position="170"/>
        <end position="230"/>
    </location>
</feature>
<evidence type="ECO:0000256" key="4">
    <source>
        <dbReference type="ARBA" id="ARBA00022729"/>
    </source>
</evidence>
<dbReference type="PANTHER" id="PTHR30251:SF6">
    <property type="entry name" value="FIMBRIAL CHAPERONE YFCS-RELATED"/>
    <property type="match status" value="1"/>
</dbReference>
<dbReference type="KEGG" id="kgn:GY169_10375"/>
<comment type="similarity">
    <text evidence="2 7">Belongs to the periplasmic pilus chaperone family.</text>
</comment>
<dbReference type="InterPro" id="IPR036316">
    <property type="entry name" value="Pili_assmbl_chap_C_dom_sf"/>
</dbReference>
<evidence type="ECO:0000259" key="10">
    <source>
        <dbReference type="Pfam" id="PF02753"/>
    </source>
</evidence>
<reference evidence="11 12" key="1">
    <citation type="submission" date="2020-02" db="EMBL/GenBank/DDBJ databases">
        <title>Whole genome PO2S7.</title>
        <authorList>
            <person name="Singha K.M."/>
        </authorList>
    </citation>
    <scope>NUCLEOTIDE SEQUENCE [LARGE SCALE GENOMIC DNA]</scope>
    <source>
        <strain evidence="11 12">PO2S7</strain>
    </source>
</reference>
<dbReference type="Proteomes" id="UP000503580">
    <property type="component" value="Chromosome"/>
</dbReference>
<feature type="signal peptide" evidence="8">
    <location>
        <begin position="1"/>
        <end position="25"/>
    </location>
</feature>
<dbReference type="FunFam" id="2.60.40.10:FF:000458">
    <property type="entry name" value="Molecular chaperone FimC"/>
    <property type="match status" value="1"/>
</dbReference>
<evidence type="ECO:0000256" key="5">
    <source>
        <dbReference type="ARBA" id="ARBA00022764"/>
    </source>
</evidence>
<dbReference type="InterPro" id="IPR001829">
    <property type="entry name" value="Pili_assmbl_chaperone_bac"/>
</dbReference>
<dbReference type="InterPro" id="IPR050643">
    <property type="entry name" value="Periplasmic_pilus_chap"/>
</dbReference>
<evidence type="ECO:0000256" key="8">
    <source>
        <dbReference type="SAM" id="SignalP"/>
    </source>
</evidence>
<dbReference type="SUPFAM" id="SSF49354">
    <property type="entry name" value="PapD-like"/>
    <property type="match status" value="1"/>
</dbReference>
<dbReference type="SUPFAM" id="SSF49584">
    <property type="entry name" value="Periplasmic chaperone C-domain"/>
    <property type="match status" value="1"/>
</dbReference>
<protein>
    <submittedName>
        <fullName evidence="11">Fimbria/pilus periplasmic chaperone</fullName>
    </submittedName>
</protein>
<dbReference type="EMBL" id="CP050321">
    <property type="protein sequence ID" value="QIR27181.1"/>
    <property type="molecule type" value="Genomic_DNA"/>
</dbReference>
<dbReference type="PRINTS" id="PR00969">
    <property type="entry name" value="CHAPERONPILI"/>
</dbReference>
<dbReference type="PANTHER" id="PTHR30251">
    <property type="entry name" value="PILUS ASSEMBLY CHAPERONE"/>
    <property type="match status" value="1"/>
</dbReference>
<keyword evidence="5" id="KW-0574">Periplasm</keyword>
<dbReference type="InterPro" id="IPR013783">
    <property type="entry name" value="Ig-like_fold"/>
</dbReference>
<organism evidence="11 12">
    <name type="scientific">Kluyvera genomosp. 3</name>
    <dbReference type="NCBI Taxonomy" id="2774055"/>
    <lineage>
        <taxon>Bacteria</taxon>
        <taxon>Pseudomonadati</taxon>
        <taxon>Pseudomonadota</taxon>
        <taxon>Gammaproteobacteria</taxon>
        <taxon>Enterobacterales</taxon>
        <taxon>Enterobacteriaceae</taxon>
        <taxon>Kluyvera</taxon>
    </lineage>
</organism>
<proteinExistence type="inferred from homology"/>
<evidence type="ECO:0000256" key="3">
    <source>
        <dbReference type="ARBA" id="ARBA00022558"/>
    </source>
</evidence>
<evidence type="ECO:0000256" key="2">
    <source>
        <dbReference type="ARBA" id="ARBA00007399"/>
    </source>
</evidence>
<evidence type="ECO:0000259" key="9">
    <source>
        <dbReference type="Pfam" id="PF00345"/>
    </source>
</evidence>
<dbReference type="GO" id="GO:0030288">
    <property type="term" value="C:outer membrane-bounded periplasmic space"/>
    <property type="evidence" value="ECO:0007669"/>
    <property type="project" value="InterPro"/>
</dbReference>